<dbReference type="EMBL" id="BGZK01002132">
    <property type="protein sequence ID" value="GBP90998.1"/>
    <property type="molecule type" value="Genomic_DNA"/>
</dbReference>
<dbReference type="AlphaFoldDB" id="A0A4C1ZTJ1"/>
<protein>
    <recommendedName>
        <fullName evidence="4">Nucleic-acid-binding protein from transposon X-element</fullName>
    </recommendedName>
</protein>
<evidence type="ECO:0008006" key="4">
    <source>
        <dbReference type="Google" id="ProtNLM"/>
    </source>
</evidence>
<feature type="region of interest" description="Disordered" evidence="1">
    <location>
        <begin position="1"/>
        <end position="20"/>
    </location>
</feature>
<accession>A0A4C1ZTJ1</accession>
<name>A0A4C1ZTJ1_EUMVA</name>
<evidence type="ECO:0000313" key="3">
    <source>
        <dbReference type="Proteomes" id="UP000299102"/>
    </source>
</evidence>
<evidence type="ECO:0000256" key="1">
    <source>
        <dbReference type="SAM" id="MobiDB-lite"/>
    </source>
</evidence>
<keyword evidence="3" id="KW-1185">Reference proteome</keyword>
<reference evidence="2 3" key="1">
    <citation type="journal article" date="2019" name="Commun. Biol.">
        <title>The bagworm genome reveals a unique fibroin gene that provides high tensile strength.</title>
        <authorList>
            <person name="Kono N."/>
            <person name="Nakamura H."/>
            <person name="Ohtoshi R."/>
            <person name="Tomita M."/>
            <person name="Numata K."/>
            <person name="Arakawa K."/>
        </authorList>
    </citation>
    <scope>NUCLEOTIDE SEQUENCE [LARGE SCALE GENOMIC DNA]</scope>
</reference>
<proteinExistence type="predicted"/>
<feature type="region of interest" description="Disordered" evidence="1">
    <location>
        <begin position="48"/>
        <end position="98"/>
    </location>
</feature>
<feature type="compositionally biased region" description="Polar residues" evidence="1">
    <location>
        <begin position="48"/>
        <end position="66"/>
    </location>
</feature>
<evidence type="ECO:0000313" key="2">
    <source>
        <dbReference type="EMBL" id="GBP90998.1"/>
    </source>
</evidence>
<sequence length="179" mass="19703">MPRTSRDKRMQSTKDSGDIPECVNCNIEGHPASYKGCPKAPHFFKNSTGNKKVTSKPSAPIISNKNFPALAGKTPRPASDVTRSIAPPRPNAWFRTPTRTVSELVEAIREPPKPASAKQTESSAGPLGEDILTIMSMLRVVKSPEFAQLAADFRKARSGEDRLMAILRHQDLLNRLEKI</sequence>
<feature type="compositionally biased region" description="Basic and acidic residues" evidence="1">
    <location>
        <begin position="1"/>
        <end position="17"/>
    </location>
</feature>
<comment type="caution">
    <text evidence="2">The sequence shown here is derived from an EMBL/GenBank/DDBJ whole genome shotgun (WGS) entry which is preliminary data.</text>
</comment>
<organism evidence="2 3">
    <name type="scientific">Eumeta variegata</name>
    <name type="common">Bagworm moth</name>
    <name type="synonym">Eumeta japonica</name>
    <dbReference type="NCBI Taxonomy" id="151549"/>
    <lineage>
        <taxon>Eukaryota</taxon>
        <taxon>Metazoa</taxon>
        <taxon>Ecdysozoa</taxon>
        <taxon>Arthropoda</taxon>
        <taxon>Hexapoda</taxon>
        <taxon>Insecta</taxon>
        <taxon>Pterygota</taxon>
        <taxon>Neoptera</taxon>
        <taxon>Endopterygota</taxon>
        <taxon>Lepidoptera</taxon>
        <taxon>Glossata</taxon>
        <taxon>Ditrysia</taxon>
        <taxon>Tineoidea</taxon>
        <taxon>Psychidae</taxon>
        <taxon>Oiketicinae</taxon>
        <taxon>Eumeta</taxon>
    </lineage>
</organism>
<gene>
    <name evidence="2" type="ORF">EVAR_69887_1</name>
</gene>
<dbReference type="Proteomes" id="UP000299102">
    <property type="component" value="Unassembled WGS sequence"/>
</dbReference>